<dbReference type="Ensembl" id="ENSORLT00020009084.1">
    <property type="protein sequence ID" value="ENSORLP00020023604.1"/>
    <property type="gene ID" value="ENSORLG00020004553.1"/>
</dbReference>
<reference evidence="2 3" key="2">
    <citation type="submission" date="2017-04" db="EMBL/GenBank/DDBJ databases">
        <title>CpG methylation of centromeres and impact of large insertions on vertebrate speciation.</title>
        <authorList>
            <person name="Ichikawa K."/>
            <person name="Yoshimura J."/>
            <person name="Morishita S."/>
        </authorList>
    </citation>
    <scope>NUCLEOTIDE SEQUENCE</scope>
    <source>
        <strain evidence="2 3">HNI</strain>
    </source>
</reference>
<organism evidence="2 3">
    <name type="scientific">Oryzias latipes</name>
    <name type="common">Japanese rice fish</name>
    <name type="synonym">Japanese killifish</name>
    <dbReference type="NCBI Taxonomy" id="8090"/>
    <lineage>
        <taxon>Eukaryota</taxon>
        <taxon>Metazoa</taxon>
        <taxon>Chordata</taxon>
        <taxon>Craniata</taxon>
        <taxon>Vertebrata</taxon>
        <taxon>Euteleostomi</taxon>
        <taxon>Actinopterygii</taxon>
        <taxon>Neopterygii</taxon>
        <taxon>Teleostei</taxon>
        <taxon>Neoteleostei</taxon>
        <taxon>Acanthomorphata</taxon>
        <taxon>Ovalentaria</taxon>
        <taxon>Atherinomorphae</taxon>
        <taxon>Beloniformes</taxon>
        <taxon>Adrianichthyidae</taxon>
        <taxon>Oryziinae</taxon>
        <taxon>Oryzias</taxon>
    </lineage>
</organism>
<evidence type="ECO:0000313" key="2">
    <source>
        <dbReference type="Ensembl" id="ENSORLP00020023604.1"/>
    </source>
</evidence>
<feature type="region of interest" description="Disordered" evidence="1">
    <location>
        <begin position="58"/>
        <end position="77"/>
    </location>
</feature>
<evidence type="ECO:0000256" key="1">
    <source>
        <dbReference type="SAM" id="MobiDB-lite"/>
    </source>
</evidence>
<dbReference type="Proteomes" id="UP000265180">
    <property type="component" value="Chromosome 9"/>
</dbReference>
<reference evidence="2" key="3">
    <citation type="submission" date="2025-08" db="UniProtKB">
        <authorList>
            <consortium name="Ensembl"/>
        </authorList>
    </citation>
    <scope>IDENTIFICATION</scope>
    <source>
        <strain evidence="2">HNI</strain>
    </source>
</reference>
<evidence type="ECO:0000313" key="3">
    <source>
        <dbReference type="Proteomes" id="UP000265180"/>
    </source>
</evidence>
<protein>
    <submittedName>
        <fullName evidence="2">Uncharacterized protein</fullName>
    </submittedName>
</protein>
<dbReference type="AlphaFoldDB" id="A0A3P9LS85"/>
<reference key="1">
    <citation type="journal article" date="2007" name="Nature">
        <title>The medaka draft genome and insights into vertebrate genome evolution.</title>
        <authorList>
            <person name="Kasahara M."/>
            <person name="Naruse K."/>
            <person name="Sasaki S."/>
            <person name="Nakatani Y."/>
            <person name="Qu W."/>
            <person name="Ahsan B."/>
            <person name="Yamada T."/>
            <person name="Nagayasu Y."/>
            <person name="Doi K."/>
            <person name="Kasai Y."/>
            <person name="Jindo T."/>
            <person name="Kobayashi D."/>
            <person name="Shimada A."/>
            <person name="Toyoda A."/>
            <person name="Kuroki Y."/>
            <person name="Fujiyama A."/>
            <person name="Sasaki T."/>
            <person name="Shimizu A."/>
            <person name="Asakawa S."/>
            <person name="Shimizu N."/>
            <person name="Hashimoto S."/>
            <person name="Yang J."/>
            <person name="Lee Y."/>
            <person name="Matsushima K."/>
            <person name="Sugano S."/>
            <person name="Sakaizumi M."/>
            <person name="Narita T."/>
            <person name="Ohishi K."/>
            <person name="Haga S."/>
            <person name="Ohta F."/>
            <person name="Nomoto H."/>
            <person name="Nogata K."/>
            <person name="Morishita T."/>
            <person name="Endo T."/>
            <person name="Shin-I T."/>
            <person name="Takeda H."/>
            <person name="Morishita S."/>
            <person name="Kohara Y."/>
        </authorList>
    </citation>
    <scope>NUCLEOTIDE SEQUENCE [LARGE SCALE GENOMIC DNA]</scope>
    <source>
        <strain>Hd-rR</strain>
    </source>
</reference>
<reference evidence="2" key="4">
    <citation type="submission" date="2025-09" db="UniProtKB">
        <authorList>
            <consortium name="Ensembl"/>
        </authorList>
    </citation>
    <scope>IDENTIFICATION</scope>
    <source>
        <strain evidence="2">HNI</strain>
    </source>
</reference>
<proteinExistence type="predicted"/>
<accession>A0A3P9LS85</accession>
<name>A0A3P9LS85_ORYLA</name>
<sequence length="77" mass="8648">CAQVSVYVLLKWMTECKKEGQCPDPSSALEKISPAFPTTVRKKKREVIAQQRFKTLSKWEGKGGGVAPRHPQGVHQR</sequence>